<name>A0A3P6QAI3_9BILA</name>
<dbReference type="EMBL" id="UYRT01001001">
    <property type="protein sequence ID" value="VDK29061.1"/>
    <property type="molecule type" value="Genomic_DNA"/>
</dbReference>
<keyword evidence="2" id="KW-0812">Transmembrane</keyword>
<accession>A0A3P6QAI3</accession>
<proteinExistence type="predicted"/>
<feature type="region of interest" description="Disordered" evidence="1">
    <location>
        <begin position="49"/>
        <end position="135"/>
    </location>
</feature>
<dbReference type="AlphaFoldDB" id="A0A3P6QAI3"/>
<keyword evidence="2" id="KW-0472">Membrane</keyword>
<evidence type="ECO:0000313" key="3">
    <source>
        <dbReference type="EMBL" id="VDK29061.1"/>
    </source>
</evidence>
<feature type="compositionally biased region" description="Polar residues" evidence="1">
    <location>
        <begin position="83"/>
        <end position="94"/>
    </location>
</feature>
<dbReference type="OrthoDB" id="5825911at2759"/>
<feature type="transmembrane region" description="Helical" evidence="2">
    <location>
        <begin position="12"/>
        <end position="45"/>
    </location>
</feature>
<evidence type="ECO:0000256" key="1">
    <source>
        <dbReference type="SAM" id="MobiDB-lite"/>
    </source>
</evidence>
<reference evidence="3 4" key="1">
    <citation type="submission" date="2018-11" db="EMBL/GenBank/DDBJ databases">
        <authorList>
            <consortium name="Pathogen Informatics"/>
        </authorList>
    </citation>
    <scope>NUCLEOTIDE SEQUENCE [LARGE SCALE GENOMIC DNA]</scope>
</reference>
<evidence type="ECO:0000313" key="4">
    <source>
        <dbReference type="Proteomes" id="UP000271098"/>
    </source>
</evidence>
<organism evidence="3 4">
    <name type="scientific">Gongylonema pulchrum</name>
    <dbReference type="NCBI Taxonomy" id="637853"/>
    <lineage>
        <taxon>Eukaryota</taxon>
        <taxon>Metazoa</taxon>
        <taxon>Ecdysozoa</taxon>
        <taxon>Nematoda</taxon>
        <taxon>Chromadorea</taxon>
        <taxon>Rhabditida</taxon>
        <taxon>Spirurina</taxon>
        <taxon>Spiruromorpha</taxon>
        <taxon>Spiruroidea</taxon>
        <taxon>Gongylonematidae</taxon>
        <taxon>Gongylonema</taxon>
    </lineage>
</organism>
<dbReference type="Proteomes" id="UP000271098">
    <property type="component" value="Unassembled WGS sequence"/>
</dbReference>
<protein>
    <submittedName>
        <fullName evidence="3">Uncharacterized protein</fullName>
    </submittedName>
</protein>
<evidence type="ECO:0000256" key="2">
    <source>
        <dbReference type="SAM" id="Phobius"/>
    </source>
</evidence>
<feature type="compositionally biased region" description="Low complexity" evidence="1">
    <location>
        <begin position="53"/>
        <end position="79"/>
    </location>
</feature>
<keyword evidence="4" id="KW-1185">Reference proteome</keyword>
<feature type="compositionally biased region" description="Basic and acidic residues" evidence="1">
    <location>
        <begin position="95"/>
        <end position="113"/>
    </location>
</feature>
<keyword evidence="2" id="KW-1133">Transmembrane helix</keyword>
<sequence>MIKSLIFSHWTRILLIILAVVAVTLCCLVPCICALGIWFAGWFGLRSRADNKPSSSSSPISNNSYAPQQPIMPQQQPQMATILPQNSIPSGSTSPRERVDTYVYEEKRSDHFYHRQPSPRPHDTEYRRYYTSSRL</sequence>
<gene>
    <name evidence="3" type="ORF">GPUH_LOCUS939</name>
</gene>